<protein>
    <submittedName>
        <fullName evidence="1">Uncharacterized protein</fullName>
    </submittedName>
</protein>
<comment type="caution">
    <text evidence="1">The sequence shown here is derived from an EMBL/GenBank/DDBJ whole genome shotgun (WGS) entry which is preliminary data.</text>
</comment>
<gene>
    <name evidence="1" type="ORF">BLX24_29140</name>
</gene>
<keyword evidence="2" id="KW-1185">Reference proteome</keyword>
<name>A0A1S2VCF3_9BACT</name>
<evidence type="ECO:0000313" key="1">
    <source>
        <dbReference type="EMBL" id="OIN55608.1"/>
    </source>
</evidence>
<dbReference type="AlphaFoldDB" id="A0A1S2VCF3"/>
<reference evidence="1 2" key="1">
    <citation type="submission" date="2016-10" db="EMBL/GenBank/DDBJ databases">
        <title>Arsenicibacter rosenii gen. nov., sp. nov., an efficient arsenic-methylating bacterium isolated from an arsenic-contaminated paddy soil.</title>
        <authorList>
            <person name="Huang K."/>
        </authorList>
    </citation>
    <scope>NUCLEOTIDE SEQUENCE [LARGE SCALE GENOMIC DNA]</scope>
    <source>
        <strain evidence="1 2">SM-1</strain>
    </source>
</reference>
<proteinExistence type="predicted"/>
<accession>A0A1S2VCF3</accession>
<dbReference type="EMBL" id="MORL01000051">
    <property type="protein sequence ID" value="OIN55608.1"/>
    <property type="molecule type" value="Genomic_DNA"/>
</dbReference>
<organism evidence="1 2">
    <name type="scientific">Arsenicibacter rosenii</name>
    <dbReference type="NCBI Taxonomy" id="1750698"/>
    <lineage>
        <taxon>Bacteria</taxon>
        <taxon>Pseudomonadati</taxon>
        <taxon>Bacteroidota</taxon>
        <taxon>Cytophagia</taxon>
        <taxon>Cytophagales</taxon>
        <taxon>Spirosomataceae</taxon>
        <taxon>Arsenicibacter</taxon>
    </lineage>
</organism>
<dbReference type="Proteomes" id="UP000181790">
    <property type="component" value="Unassembled WGS sequence"/>
</dbReference>
<sequence>MACLKRLRAVAPAVEREVVYAGYAFEESMVAQEFRAAARGDLNSQHTVQRELRERLQQRGRLFKNTAGFIVSNPLHSAISTLKRSLI</sequence>
<evidence type="ECO:0000313" key="2">
    <source>
        <dbReference type="Proteomes" id="UP000181790"/>
    </source>
</evidence>